<gene>
    <name evidence="5" type="ORF">QE417_001145</name>
</gene>
<dbReference type="PANTHER" id="PTHR10146:SF14">
    <property type="entry name" value="PYRIDOXAL PHOSPHATE HOMEOSTASIS PROTEIN"/>
    <property type="match status" value="1"/>
</dbReference>
<dbReference type="PANTHER" id="PTHR10146">
    <property type="entry name" value="PROLINE SYNTHETASE CO-TRANSCRIBED BACTERIAL HOMOLOG PROTEIN"/>
    <property type="match status" value="1"/>
</dbReference>
<dbReference type="Proteomes" id="UP001258315">
    <property type="component" value="Unassembled WGS sequence"/>
</dbReference>
<dbReference type="SUPFAM" id="SSF51419">
    <property type="entry name" value="PLP-binding barrel"/>
    <property type="match status" value="1"/>
</dbReference>
<evidence type="ECO:0000259" key="4">
    <source>
        <dbReference type="Pfam" id="PF01168"/>
    </source>
</evidence>
<feature type="domain" description="Alanine racemase N-terminal" evidence="4">
    <location>
        <begin position="3"/>
        <end position="221"/>
    </location>
</feature>
<dbReference type="Gene3D" id="3.20.20.10">
    <property type="entry name" value="Alanine racemase"/>
    <property type="match status" value="1"/>
</dbReference>
<proteinExistence type="inferred from homology"/>
<evidence type="ECO:0000313" key="5">
    <source>
        <dbReference type="EMBL" id="MDT3402073.1"/>
    </source>
</evidence>
<evidence type="ECO:0000256" key="1">
    <source>
        <dbReference type="ARBA" id="ARBA00022898"/>
    </source>
</evidence>
<protein>
    <recommendedName>
        <fullName evidence="2">Pyridoxal phosphate homeostasis protein</fullName>
        <shortName evidence="2">PLP homeostasis protein</shortName>
    </recommendedName>
</protein>
<comment type="function">
    <text evidence="2">Pyridoxal 5'-phosphate (PLP)-binding protein, which is involved in PLP homeostasis.</text>
</comment>
<dbReference type="NCBIfam" id="TIGR00044">
    <property type="entry name" value="YggS family pyridoxal phosphate-dependent enzyme"/>
    <property type="match status" value="1"/>
</dbReference>
<dbReference type="RefSeq" id="WP_311948213.1">
    <property type="nucleotide sequence ID" value="NZ_JAVLVU010000001.1"/>
</dbReference>
<name>A0ABU3GQL7_9SPHI</name>
<evidence type="ECO:0000313" key="6">
    <source>
        <dbReference type="Proteomes" id="UP001258315"/>
    </source>
</evidence>
<feature type="modified residue" description="N6-(pyridoxal phosphate)lysine" evidence="2">
    <location>
        <position position="26"/>
    </location>
</feature>
<comment type="caution">
    <text evidence="5">The sequence shown here is derived from an EMBL/GenBank/DDBJ whole genome shotgun (WGS) entry which is preliminary data.</text>
</comment>
<reference evidence="6" key="1">
    <citation type="submission" date="2023-07" db="EMBL/GenBank/DDBJ databases">
        <title>Functional and genomic diversity of the sorghum phyllosphere microbiome.</title>
        <authorList>
            <person name="Shade A."/>
        </authorList>
    </citation>
    <scope>NUCLEOTIDE SEQUENCE [LARGE SCALE GENOMIC DNA]</scope>
    <source>
        <strain evidence="6">SORGH_AS_0422</strain>
    </source>
</reference>
<dbReference type="EMBL" id="JAVLVU010000001">
    <property type="protein sequence ID" value="MDT3402073.1"/>
    <property type="molecule type" value="Genomic_DNA"/>
</dbReference>
<accession>A0ABU3GQL7</accession>
<dbReference type="InterPro" id="IPR001608">
    <property type="entry name" value="Ala_racemase_N"/>
</dbReference>
<evidence type="ECO:0000256" key="3">
    <source>
        <dbReference type="RuleBase" id="RU004514"/>
    </source>
</evidence>
<dbReference type="PIRSF" id="PIRSF004848">
    <property type="entry name" value="YBL036c_PLPDEIII"/>
    <property type="match status" value="1"/>
</dbReference>
<keyword evidence="6" id="KW-1185">Reference proteome</keyword>
<comment type="similarity">
    <text evidence="2 3">Belongs to the pyridoxal phosphate-binding protein YggS/PROSC family.</text>
</comment>
<sequence>MSITDNINSVKRELDKVSVTLVAVSKTKPVSDIQEAYNAGQRIFGENQVQELVEKHEALPKDIEWHLVGHLQTNKVKYIAPFISLIQSVDSLKLLQEINKHAEKNKRVIDCLLQVYIADEETKYGLGFDEVIELLRSEEFAQLKNIRLRGLMGIATNTDSEKQIKEEFYELDTFFDGITQSYFRKEDSFDTLSMGMSSDYRIAIEQGSTMVRLGSTIFGDRVYAAPAHIKGDKFTKSSNEENNQEEA</sequence>
<dbReference type="Pfam" id="PF01168">
    <property type="entry name" value="Ala_racemase_N"/>
    <property type="match status" value="1"/>
</dbReference>
<organism evidence="5 6">
    <name type="scientific">Mucilaginibacter terrae</name>
    <dbReference type="NCBI Taxonomy" id="1955052"/>
    <lineage>
        <taxon>Bacteria</taxon>
        <taxon>Pseudomonadati</taxon>
        <taxon>Bacteroidota</taxon>
        <taxon>Sphingobacteriia</taxon>
        <taxon>Sphingobacteriales</taxon>
        <taxon>Sphingobacteriaceae</taxon>
        <taxon>Mucilaginibacter</taxon>
    </lineage>
</organism>
<keyword evidence="1 2" id="KW-0663">Pyridoxal phosphate</keyword>
<evidence type="ECO:0000256" key="2">
    <source>
        <dbReference type="HAMAP-Rule" id="MF_02087"/>
    </source>
</evidence>
<dbReference type="InterPro" id="IPR029066">
    <property type="entry name" value="PLP-binding_barrel"/>
</dbReference>
<dbReference type="CDD" id="cd00635">
    <property type="entry name" value="PLPDE_III_YBL036c_like"/>
    <property type="match status" value="1"/>
</dbReference>
<dbReference type="InterPro" id="IPR011078">
    <property type="entry name" value="PyrdxlP_homeostasis"/>
</dbReference>
<dbReference type="HAMAP" id="MF_02087">
    <property type="entry name" value="PLP_homeostasis"/>
    <property type="match status" value="1"/>
</dbReference>